<feature type="compositionally biased region" description="Basic residues" evidence="14">
    <location>
        <begin position="334"/>
        <end position="355"/>
    </location>
</feature>
<feature type="region of interest" description="Disordered" evidence="14">
    <location>
        <begin position="319"/>
        <end position="444"/>
    </location>
</feature>
<feature type="region of interest" description="Disordered" evidence="14">
    <location>
        <begin position="746"/>
        <end position="765"/>
    </location>
</feature>
<evidence type="ECO:0000313" key="15">
    <source>
        <dbReference type="EMBL" id="KAK4110759.1"/>
    </source>
</evidence>
<evidence type="ECO:0000256" key="13">
    <source>
        <dbReference type="ARBA" id="ARBA00057883"/>
    </source>
</evidence>
<dbReference type="InterPro" id="IPR050587">
    <property type="entry name" value="GNT1/Glycosyltrans_8"/>
</dbReference>
<comment type="function">
    <text evidence="13">Self-glucosylating initiator of glycogen synthesis. It catalyzes the formation of a short alpha (1,4)-glucosyl chain covalently attached via a glucose 1-O-tyrosyl linkage to internal tyrosine residues and these chains act as primers for the elongation reaction catalyzed by glycogen synthase.</text>
</comment>
<keyword evidence="4" id="KW-0808">Transferase</keyword>
<dbReference type="GO" id="GO:0005737">
    <property type="term" value="C:cytoplasm"/>
    <property type="evidence" value="ECO:0007669"/>
    <property type="project" value="UniProtKB-SubCell"/>
</dbReference>
<dbReference type="EC" id="2.4.1.186" evidence="10"/>
<dbReference type="CDD" id="cd02537">
    <property type="entry name" value="GT8_Glycogenin"/>
    <property type="match status" value="1"/>
</dbReference>
<accession>A0AAN6TAX9</accession>
<feature type="region of interest" description="Disordered" evidence="14">
    <location>
        <begin position="475"/>
        <end position="540"/>
    </location>
</feature>
<evidence type="ECO:0000256" key="1">
    <source>
        <dbReference type="ARBA" id="ARBA00001936"/>
    </source>
</evidence>
<protein>
    <recommendedName>
        <fullName evidence="10">glycogenin glucosyltransferase</fullName>
        <ecNumber evidence="10">2.4.1.186</ecNumber>
    </recommendedName>
</protein>
<organism evidence="15 16">
    <name type="scientific">Canariomyces notabilis</name>
    <dbReference type="NCBI Taxonomy" id="2074819"/>
    <lineage>
        <taxon>Eukaryota</taxon>
        <taxon>Fungi</taxon>
        <taxon>Dikarya</taxon>
        <taxon>Ascomycota</taxon>
        <taxon>Pezizomycotina</taxon>
        <taxon>Sordariomycetes</taxon>
        <taxon>Sordariomycetidae</taxon>
        <taxon>Sordariales</taxon>
        <taxon>Chaetomiaceae</taxon>
        <taxon>Canariomyces</taxon>
    </lineage>
</organism>
<evidence type="ECO:0000256" key="4">
    <source>
        <dbReference type="ARBA" id="ARBA00022679"/>
    </source>
</evidence>
<dbReference type="InterPro" id="IPR002495">
    <property type="entry name" value="Glyco_trans_8"/>
</dbReference>
<feature type="compositionally biased region" description="Polar residues" evidence="14">
    <location>
        <begin position="513"/>
        <end position="528"/>
    </location>
</feature>
<feature type="region of interest" description="Disordered" evidence="14">
    <location>
        <begin position="772"/>
        <end position="837"/>
    </location>
</feature>
<proteinExistence type="inferred from homology"/>
<dbReference type="EMBL" id="MU853349">
    <property type="protein sequence ID" value="KAK4110759.1"/>
    <property type="molecule type" value="Genomic_DNA"/>
</dbReference>
<evidence type="ECO:0000256" key="3">
    <source>
        <dbReference type="ARBA" id="ARBA00022490"/>
    </source>
</evidence>
<reference evidence="15" key="1">
    <citation type="journal article" date="2023" name="Mol. Phylogenet. Evol.">
        <title>Genome-scale phylogeny and comparative genomics of the fungal order Sordariales.</title>
        <authorList>
            <person name="Hensen N."/>
            <person name="Bonometti L."/>
            <person name="Westerberg I."/>
            <person name="Brannstrom I.O."/>
            <person name="Guillou S."/>
            <person name="Cros-Aarteil S."/>
            <person name="Calhoun S."/>
            <person name="Haridas S."/>
            <person name="Kuo A."/>
            <person name="Mondo S."/>
            <person name="Pangilinan J."/>
            <person name="Riley R."/>
            <person name="LaButti K."/>
            <person name="Andreopoulos B."/>
            <person name="Lipzen A."/>
            <person name="Chen C."/>
            <person name="Yan M."/>
            <person name="Daum C."/>
            <person name="Ng V."/>
            <person name="Clum A."/>
            <person name="Steindorff A."/>
            <person name="Ohm R.A."/>
            <person name="Martin F."/>
            <person name="Silar P."/>
            <person name="Natvig D.O."/>
            <person name="Lalanne C."/>
            <person name="Gautier V."/>
            <person name="Ament-Velasquez S.L."/>
            <person name="Kruys A."/>
            <person name="Hutchinson M.I."/>
            <person name="Powell A.J."/>
            <person name="Barry K."/>
            <person name="Miller A.N."/>
            <person name="Grigoriev I.V."/>
            <person name="Debuchy R."/>
            <person name="Gladieux P."/>
            <person name="Hiltunen Thoren M."/>
            <person name="Johannesson H."/>
        </authorList>
    </citation>
    <scope>NUCLEOTIDE SEQUENCE</scope>
    <source>
        <strain evidence="15">CBS 508.74</strain>
    </source>
</reference>
<evidence type="ECO:0000256" key="9">
    <source>
        <dbReference type="ARBA" id="ARBA00038162"/>
    </source>
</evidence>
<comment type="similarity">
    <text evidence="9">Belongs to the glycosyltransferase 8 family. Glycogenin subfamily.</text>
</comment>
<dbReference type="Pfam" id="PF01501">
    <property type="entry name" value="Glyco_transf_8"/>
    <property type="match status" value="1"/>
</dbReference>
<feature type="compositionally biased region" description="Basic and acidic residues" evidence="14">
    <location>
        <begin position="380"/>
        <end position="399"/>
    </location>
</feature>
<dbReference type="GO" id="GO:0046872">
    <property type="term" value="F:metal ion binding"/>
    <property type="evidence" value="ECO:0007669"/>
    <property type="project" value="UniProtKB-KW"/>
</dbReference>
<dbReference type="GO" id="GO:0005978">
    <property type="term" value="P:glycogen biosynthetic process"/>
    <property type="evidence" value="ECO:0007669"/>
    <property type="project" value="UniProtKB-KW"/>
</dbReference>
<keyword evidence="16" id="KW-1185">Reference proteome</keyword>
<evidence type="ECO:0000256" key="2">
    <source>
        <dbReference type="ARBA" id="ARBA00004496"/>
    </source>
</evidence>
<evidence type="ECO:0000256" key="12">
    <source>
        <dbReference type="ARBA" id="ARBA00052293"/>
    </source>
</evidence>
<feature type="region of interest" description="Disordered" evidence="14">
    <location>
        <begin position="283"/>
        <end position="307"/>
    </location>
</feature>
<feature type="compositionally biased region" description="Basic and acidic residues" evidence="14">
    <location>
        <begin position="828"/>
        <end position="837"/>
    </location>
</feature>
<comment type="catalytic activity">
    <reaction evidence="12">
        <text>L-tyrosyl-[glycogenin] + UDP-alpha-D-glucose = alpha-D-glucosyl-L-tyrosyl-[glycogenin] + UDP + H(+)</text>
        <dbReference type="Rhea" id="RHEA:23360"/>
        <dbReference type="Rhea" id="RHEA-COMP:14604"/>
        <dbReference type="Rhea" id="RHEA-COMP:14605"/>
        <dbReference type="ChEBI" id="CHEBI:15378"/>
        <dbReference type="ChEBI" id="CHEBI:46858"/>
        <dbReference type="ChEBI" id="CHEBI:58223"/>
        <dbReference type="ChEBI" id="CHEBI:58885"/>
        <dbReference type="ChEBI" id="CHEBI:140573"/>
        <dbReference type="EC" id="2.4.1.186"/>
    </reaction>
</comment>
<keyword evidence="8" id="KW-0464">Manganese</keyword>
<comment type="cofactor">
    <cofactor evidence="1">
        <name>Mn(2+)</name>
        <dbReference type="ChEBI" id="CHEBI:29035"/>
    </cofactor>
</comment>
<evidence type="ECO:0000256" key="14">
    <source>
        <dbReference type="SAM" id="MobiDB-lite"/>
    </source>
</evidence>
<keyword evidence="6" id="KW-0320">Glycogen biosynthesis</keyword>
<evidence type="ECO:0000256" key="10">
    <source>
        <dbReference type="ARBA" id="ARBA00038934"/>
    </source>
</evidence>
<dbReference type="GeneID" id="89937262"/>
<comment type="caution">
    <text evidence="15">The sequence shown here is derived from an EMBL/GenBank/DDBJ whole genome shotgun (WGS) entry which is preliminary data.</text>
</comment>
<dbReference type="InterPro" id="IPR029044">
    <property type="entry name" value="Nucleotide-diphossugar_trans"/>
</dbReference>
<feature type="compositionally biased region" description="Polar residues" evidence="14">
    <location>
        <begin position="290"/>
        <end position="307"/>
    </location>
</feature>
<name>A0AAN6TAX9_9PEZI</name>
<dbReference type="GO" id="GO:0008466">
    <property type="term" value="F:glycogenin glucosyltransferase activity"/>
    <property type="evidence" value="ECO:0007669"/>
    <property type="project" value="UniProtKB-EC"/>
</dbReference>
<evidence type="ECO:0000256" key="8">
    <source>
        <dbReference type="ARBA" id="ARBA00023211"/>
    </source>
</evidence>
<evidence type="ECO:0000256" key="11">
    <source>
        <dbReference type="ARBA" id="ARBA00050886"/>
    </source>
</evidence>
<feature type="compositionally biased region" description="Basic and acidic residues" evidence="14">
    <location>
        <begin position="408"/>
        <end position="418"/>
    </location>
</feature>
<reference evidence="15" key="2">
    <citation type="submission" date="2023-05" db="EMBL/GenBank/DDBJ databases">
        <authorList>
            <consortium name="Lawrence Berkeley National Laboratory"/>
            <person name="Steindorff A."/>
            <person name="Hensen N."/>
            <person name="Bonometti L."/>
            <person name="Westerberg I."/>
            <person name="Brannstrom I.O."/>
            <person name="Guillou S."/>
            <person name="Cros-Aarteil S."/>
            <person name="Calhoun S."/>
            <person name="Haridas S."/>
            <person name="Kuo A."/>
            <person name="Mondo S."/>
            <person name="Pangilinan J."/>
            <person name="Riley R."/>
            <person name="Labutti K."/>
            <person name="Andreopoulos B."/>
            <person name="Lipzen A."/>
            <person name="Chen C."/>
            <person name="Yanf M."/>
            <person name="Daum C."/>
            <person name="Ng V."/>
            <person name="Clum A."/>
            <person name="Ohm R."/>
            <person name="Martin F."/>
            <person name="Silar P."/>
            <person name="Natvig D."/>
            <person name="Lalanne C."/>
            <person name="Gautier V."/>
            <person name="Ament-Velasquez S.L."/>
            <person name="Kruys A."/>
            <person name="Hutchinson M.I."/>
            <person name="Powell A.J."/>
            <person name="Barry K."/>
            <person name="Miller A.N."/>
            <person name="Grigoriev I.V."/>
            <person name="Debuchy R."/>
            <person name="Gladieux P."/>
            <person name="Thoren M.H."/>
            <person name="Johannesson H."/>
        </authorList>
    </citation>
    <scope>NUCLEOTIDE SEQUENCE</scope>
    <source>
        <strain evidence="15">CBS 508.74</strain>
    </source>
</reference>
<evidence type="ECO:0000256" key="5">
    <source>
        <dbReference type="ARBA" id="ARBA00022723"/>
    </source>
</evidence>
<feature type="compositionally biased region" description="Basic and acidic residues" evidence="14">
    <location>
        <begin position="475"/>
        <end position="488"/>
    </location>
</feature>
<keyword evidence="7" id="KW-0325">Glycoprotein</keyword>
<feature type="compositionally biased region" description="Gly residues" evidence="14">
    <location>
        <begin position="635"/>
        <end position="646"/>
    </location>
</feature>
<dbReference type="Proteomes" id="UP001302812">
    <property type="component" value="Unassembled WGS sequence"/>
</dbReference>
<dbReference type="AlphaFoldDB" id="A0AAN6TAX9"/>
<dbReference type="PANTHER" id="PTHR11183">
    <property type="entry name" value="GLYCOGENIN SUBFAMILY MEMBER"/>
    <property type="match status" value="1"/>
</dbReference>
<feature type="compositionally biased region" description="Polar residues" evidence="14">
    <location>
        <begin position="786"/>
        <end position="799"/>
    </location>
</feature>
<dbReference type="Gene3D" id="3.90.550.10">
    <property type="entry name" value="Spore Coat Polysaccharide Biosynthesis Protein SpsA, Chain A"/>
    <property type="match status" value="1"/>
</dbReference>
<keyword evidence="5" id="KW-0479">Metal-binding</keyword>
<evidence type="ECO:0000256" key="7">
    <source>
        <dbReference type="ARBA" id="ARBA00023180"/>
    </source>
</evidence>
<comment type="catalytic activity">
    <reaction evidence="11">
        <text>[1,4-alpha-D-glucosyl](n)-L-tyrosyl-[glycogenin] + UDP-alpha-D-glucose = [1,4-alpha-D-glucosyl](n+1)-L-tyrosyl-[glycogenin] + UDP + H(+)</text>
        <dbReference type="Rhea" id="RHEA:56560"/>
        <dbReference type="Rhea" id="RHEA-COMP:14606"/>
        <dbReference type="Rhea" id="RHEA-COMP:14607"/>
        <dbReference type="ChEBI" id="CHEBI:15378"/>
        <dbReference type="ChEBI" id="CHEBI:58223"/>
        <dbReference type="ChEBI" id="CHEBI:58885"/>
        <dbReference type="ChEBI" id="CHEBI:140574"/>
        <dbReference type="EC" id="2.4.1.186"/>
    </reaction>
</comment>
<keyword evidence="3" id="KW-0963">Cytoplasm</keyword>
<dbReference type="FunFam" id="3.90.550.10:FF:000092">
    <property type="entry name" value="Glycogenin 2"/>
    <property type="match status" value="1"/>
</dbReference>
<feature type="compositionally biased region" description="Polar residues" evidence="14">
    <location>
        <begin position="358"/>
        <end position="376"/>
    </location>
</feature>
<sequence length="837" mass="92977">MAAQGGEDVYASLLLTDTYLPGALVLAHSLRDAGTTKKLAILVTLDSVSADVITQLKAVYDYVIPVSRIRNGRPANLDLMNRPDLHSAFTKINLWKQTQFRKIVYIDADVVAYRAPDELFDLPHAFSAAPDIGWPDLFNTGVMVLTPNIGDYHALMALAERGISFDGADQGLLNIYFQNSFNRLSFTYNVTPSAHYQYVPAYKHFQSSINMVHFIGANKPWLEGRDKSTGSSPYDEMMGRWWAVYDRHYRRERPESQPEPRSPAIVQYFVKGEYQPTIRYVVPVGEPPHDQSNNFYGQQYQPPQTQSYGDVQYHHQQQPYASQLHPPSEQHSHDYHHHQHHHEPHHHQPHPHHVQSHAESSAQSLQPLGSAPSVSNVRAVHSEGAHAEAREDQASDRHQWNPLPPTEPAREPERKPEPQPENTPSWDAQRHPPPPDSKPEAMDFPQTHYEMSSDLAPFVPPARYPSPPKNMWYEVPKEPPARPTEKPKPIFPWESHKPQPVRVFQTHQERQEASWTEAPSATSGSSTAEAHGEQQAFLGPTSRIAPSVPFDIWSSFPRINAWDEVPEINRYVGVIQKRQRRGTRGAGSKPEDPLTGEPEFGWGRRGSKVTDFPSEDDRPSLPVTPAPIRRPRLGASGGSRAGGSGQGDEQLPMAEGVPSQADWVCVHGNWWGPADCLCDLTNVLRYHKDPVAQLQKLARQQSELLQQKLGGEGLLSEGSIGKGGRVIPSRALPFGSEDARSPTYVAYSPPVVSPKPVKPDTGKSPVSKILAAAPEITVDRQAASKAPSSSATMQSTTSPIPAPSYQGPGASFEKGEDVPTHETPALPTEHDREVLDT</sequence>
<evidence type="ECO:0000313" key="16">
    <source>
        <dbReference type="Proteomes" id="UP001302812"/>
    </source>
</evidence>
<feature type="region of interest" description="Disordered" evidence="14">
    <location>
        <begin position="578"/>
        <end position="653"/>
    </location>
</feature>
<evidence type="ECO:0000256" key="6">
    <source>
        <dbReference type="ARBA" id="ARBA00023056"/>
    </source>
</evidence>
<dbReference type="SUPFAM" id="SSF53448">
    <property type="entry name" value="Nucleotide-diphospho-sugar transferases"/>
    <property type="match status" value="1"/>
</dbReference>
<gene>
    <name evidence="15" type="ORF">N656DRAFT_757086</name>
</gene>
<comment type="subcellular location">
    <subcellularLocation>
        <location evidence="2">Cytoplasm</location>
    </subcellularLocation>
</comment>
<dbReference type="RefSeq" id="XP_064668329.1">
    <property type="nucleotide sequence ID" value="XM_064813137.1"/>
</dbReference>